<dbReference type="PANTHER" id="PTHR13439">
    <property type="entry name" value="CT120 PROTEIN"/>
    <property type="match status" value="1"/>
</dbReference>
<protein>
    <recommendedName>
        <fullName evidence="8">TLC domain-containing protein</fullName>
    </recommendedName>
</protein>
<keyword evidence="7" id="KW-0732">Signal</keyword>
<evidence type="ECO:0000256" key="2">
    <source>
        <dbReference type="ARBA" id="ARBA00022692"/>
    </source>
</evidence>
<feature type="transmembrane region" description="Helical" evidence="6">
    <location>
        <begin position="177"/>
        <end position="198"/>
    </location>
</feature>
<evidence type="ECO:0000256" key="4">
    <source>
        <dbReference type="ARBA" id="ARBA00023136"/>
    </source>
</evidence>
<evidence type="ECO:0000256" key="1">
    <source>
        <dbReference type="ARBA" id="ARBA00004141"/>
    </source>
</evidence>
<feature type="domain" description="TLC" evidence="8">
    <location>
        <begin position="30"/>
        <end position="249"/>
    </location>
</feature>
<dbReference type="PANTHER" id="PTHR13439:SF66">
    <property type="entry name" value="BCDNA.GH12326"/>
    <property type="match status" value="1"/>
</dbReference>
<dbReference type="InterPro" id="IPR006634">
    <property type="entry name" value="TLC-dom"/>
</dbReference>
<dbReference type="InterPro" id="IPR050846">
    <property type="entry name" value="TLCD"/>
</dbReference>
<evidence type="ECO:0000256" key="5">
    <source>
        <dbReference type="PROSITE-ProRule" id="PRU00205"/>
    </source>
</evidence>
<evidence type="ECO:0000256" key="6">
    <source>
        <dbReference type="SAM" id="Phobius"/>
    </source>
</evidence>
<organism evidence="9 10">
    <name type="scientific">Ramalina farinacea</name>
    <dbReference type="NCBI Taxonomy" id="258253"/>
    <lineage>
        <taxon>Eukaryota</taxon>
        <taxon>Fungi</taxon>
        <taxon>Dikarya</taxon>
        <taxon>Ascomycota</taxon>
        <taxon>Pezizomycotina</taxon>
        <taxon>Lecanoromycetes</taxon>
        <taxon>OSLEUM clade</taxon>
        <taxon>Lecanoromycetidae</taxon>
        <taxon>Lecanorales</taxon>
        <taxon>Lecanorineae</taxon>
        <taxon>Ramalinaceae</taxon>
        <taxon>Ramalina</taxon>
    </lineage>
</organism>
<gene>
    <name evidence="9" type="ORF">OHK93_005792</name>
</gene>
<evidence type="ECO:0000259" key="8">
    <source>
        <dbReference type="PROSITE" id="PS50922"/>
    </source>
</evidence>
<accession>A0AA43QHB8</accession>
<keyword evidence="2 5" id="KW-0812">Transmembrane</keyword>
<comment type="caution">
    <text evidence="9">The sequence shown here is derived from an EMBL/GenBank/DDBJ whole genome shotgun (WGS) entry which is preliminary data.</text>
</comment>
<dbReference type="EMBL" id="JAPUFD010000003">
    <property type="protein sequence ID" value="MDI1486561.1"/>
    <property type="molecule type" value="Genomic_DNA"/>
</dbReference>
<feature type="transmembrane region" description="Helical" evidence="6">
    <location>
        <begin position="218"/>
        <end position="240"/>
    </location>
</feature>
<feature type="transmembrane region" description="Helical" evidence="6">
    <location>
        <begin position="117"/>
        <end position="136"/>
    </location>
</feature>
<keyword evidence="4 5" id="KW-0472">Membrane</keyword>
<dbReference type="Pfam" id="PF03798">
    <property type="entry name" value="TRAM_LAG1_CLN8"/>
    <property type="match status" value="1"/>
</dbReference>
<comment type="subcellular location">
    <subcellularLocation>
        <location evidence="1">Membrane</location>
        <topology evidence="1">Multi-pass membrane protein</topology>
    </subcellularLocation>
</comment>
<dbReference type="GO" id="GO:0016020">
    <property type="term" value="C:membrane"/>
    <property type="evidence" value="ECO:0007669"/>
    <property type="project" value="UniProtKB-SubCell"/>
</dbReference>
<keyword evidence="10" id="KW-1185">Reference proteome</keyword>
<dbReference type="Proteomes" id="UP001161017">
    <property type="component" value="Unassembled WGS sequence"/>
</dbReference>
<dbReference type="SMART" id="SM00724">
    <property type="entry name" value="TLC"/>
    <property type="match status" value="1"/>
</dbReference>
<dbReference type="GO" id="GO:0055088">
    <property type="term" value="P:lipid homeostasis"/>
    <property type="evidence" value="ECO:0007669"/>
    <property type="project" value="TreeGrafter"/>
</dbReference>
<dbReference type="GO" id="GO:0005783">
    <property type="term" value="C:endoplasmic reticulum"/>
    <property type="evidence" value="ECO:0007669"/>
    <property type="project" value="TreeGrafter"/>
</dbReference>
<feature type="transmembrane region" description="Helical" evidence="6">
    <location>
        <begin position="142"/>
        <end position="165"/>
    </location>
</feature>
<reference evidence="9" key="1">
    <citation type="journal article" date="2023" name="Genome Biol. Evol.">
        <title>First Whole Genome Sequence and Flow Cytometry Genome Size Data for the Lichen-Forming Fungus Ramalina farinacea (Ascomycota).</title>
        <authorList>
            <person name="Llewellyn T."/>
            <person name="Mian S."/>
            <person name="Hill R."/>
            <person name="Leitch I.J."/>
            <person name="Gaya E."/>
        </authorList>
    </citation>
    <scope>NUCLEOTIDE SEQUENCE</scope>
    <source>
        <strain evidence="9">LIQ254RAFAR</strain>
    </source>
</reference>
<evidence type="ECO:0000313" key="10">
    <source>
        <dbReference type="Proteomes" id="UP001161017"/>
    </source>
</evidence>
<dbReference type="PROSITE" id="PS50922">
    <property type="entry name" value="TLC"/>
    <property type="match status" value="1"/>
</dbReference>
<sequence length="256" mass="28666">MPLPSQLTLLFSTLTYPALLRLLSGPSPTPAHFSASIKHISTLHSTLVTTLALSILKDAPWRHHRNHSPDPLITARSDFANAITAIEAGYLLQDSVALVKEAQLRGGGISRNVDKTLLVHHVGIGAALLVLHYYIARGKERGIYIIVMFLLMNASTPLLNLRWYLRTFARHRRKAIFAADAAFVAAFFVARVYLVWRILGEYGRYHEWGVWDTFWKGLRVPCQMGTGALFVANLGWWVIMCQNLARGGKRFTFGGQ</sequence>
<feature type="chain" id="PRO_5041359963" description="TLC domain-containing protein" evidence="7">
    <location>
        <begin position="18"/>
        <end position="256"/>
    </location>
</feature>
<keyword evidence="3 6" id="KW-1133">Transmembrane helix</keyword>
<evidence type="ECO:0000256" key="7">
    <source>
        <dbReference type="SAM" id="SignalP"/>
    </source>
</evidence>
<name>A0AA43QHB8_9LECA</name>
<dbReference type="AlphaFoldDB" id="A0AA43QHB8"/>
<proteinExistence type="predicted"/>
<feature type="signal peptide" evidence="7">
    <location>
        <begin position="1"/>
        <end position="17"/>
    </location>
</feature>
<evidence type="ECO:0000256" key="3">
    <source>
        <dbReference type="ARBA" id="ARBA00022989"/>
    </source>
</evidence>
<evidence type="ECO:0000313" key="9">
    <source>
        <dbReference type="EMBL" id="MDI1486561.1"/>
    </source>
</evidence>